<gene>
    <name evidence="7" type="ORF">PHATRDRAFT_47697</name>
</gene>
<dbReference type="PANTHER" id="PTHR22774:SF11">
    <property type="entry name" value="CHOREIN N-TERMINAL DOMAIN-CONTAINING PROTEIN"/>
    <property type="match status" value="1"/>
</dbReference>
<feature type="coiled-coil region" evidence="4">
    <location>
        <begin position="2263"/>
        <end position="2297"/>
    </location>
</feature>
<dbReference type="KEGG" id="pti:PHATRDRAFT_47697"/>
<reference evidence="7 8" key="1">
    <citation type="journal article" date="2008" name="Nature">
        <title>The Phaeodactylum genome reveals the evolutionary history of diatom genomes.</title>
        <authorList>
            <person name="Bowler C."/>
            <person name="Allen A.E."/>
            <person name="Badger J.H."/>
            <person name="Grimwood J."/>
            <person name="Jabbari K."/>
            <person name="Kuo A."/>
            <person name="Maheswari U."/>
            <person name="Martens C."/>
            <person name="Maumus F."/>
            <person name="Otillar R.P."/>
            <person name="Rayko E."/>
            <person name="Salamov A."/>
            <person name="Vandepoele K."/>
            <person name="Beszteri B."/>
            <person name="Gruber A."/>
            <person name="Heijde M."/>
            <person name="Katinka M."/>
            <person name="Mock T."/>
            <person name="Valentin K."/>
            <person name="Verret F."/>
            <person name="Berges J.A."/>
            <person name="Brownlee C."/>
            <person name="Cadoret J.P."/>
            <person name="Chiovitti A."/>
            <person name="Choi C.J."/>
            <person name="Coesel S."/>
            <person name="De Martino A."/>
            <person name="Detter J.C."/>
            <person name="Durkin C."/>
            <person name="Falciatore A."/>
            <person name="Fournet J."/>
            <person name="Haruta M."/>
            <person name="Huysman M.J."/>
            <person name="Jenkins B.D."/>
            <person name="Jiroutova K."/>
            <person name="Jorgensen R.E."/>
            <person name="Joubert Y."/>
            <person name="Kaplan A."/>
            <person name="Kroger N."/>
            <person name="Kroth P.G."/>
            <person name="La Roche J."/>
            <person name="Lindquist E."/>
            <person name="Lommer M."/>
            <person name="Martin-Jezequel V."/>
            <person name="Lopez P.J."/>
            <person name="Lucas S."/>
            <person name="Mangogna M."/>
            <person name="McGinnis K."/>
            <person name="Medlin L.K."/>
            <person name="Montsant A."/>
            <person name="Oudot-Le Secq M.P."/>
            <person name="Napoli C."/>
            <person name="Obornik M."/>
            <person name="Parker M.S."/>
            <person name="Petit J.L."/>
            <person name="Porcel B.M."/>
            <person name="Poulsen N."/>
            <person name="Robison M."/>
            <person name="Rychlewski L."/>
            <person name="Rynearson T.A."/>
            <person name="Schmutz J."/>
            <person name="Shapiro H."/>
            <person name="Siaut M."/>
            <person name="Stanley M."/>
            <person name="Sussman M.R."/>
            <person name="Taylor A.R."/>
            <person name="Vardi A."/>
            <person name="von Dassow P."/>
            <person name="Vyverman W."/>
            <person name="Willis A."/>
            <person name="Wyrwicz L.S."/>
            <person name="Rokhsar D.S."/>
            <person name="Weissenbach J."/>
            <person name="Armbrust E.V."/>
            <person name="Green B.R."/>
            <person name="Van de Peer Y."/>
            <person name="Grigoriev I.V."/>
        </authorList>
    </citation>
    <scope>NUCLEOTIDE SEQUENCE [LARGE SCALE GENOMIC DNA]</scope>
    <source>
        <strain evidence="7 8">CCAP 1055/1</strain>
    </source>
</reference>
<name>B7G4K7_PHATC</name>
<feature type="compositionally biased region" description="Basic and acidic residues" evidence="5">
    <location>
        <begin position="1885"/>
        <end position="1904"/>
    </location>
</feature>
<evidence type="ECO:0000256" key="1">
    <source>
        <dbReference type="ARBA" id="ARBA00022723"/>
    </source>
</evidence>
<keyword evidence="2" id="KW-0863">Zinc-finger</keyword>
<dbReference type="InParanoid" id="B7G4K7"/>
<proteinExistence type="predicted"/>
<evidence type="ECO:0000313" key="7">
    <source>
        <dbReference type="EMBL" id="EEC46473.1"/>
    </source>
</evidence>
<evidence type="ECO:0000256" key="5">
    <source>
        <dbReference type="SAM" id="MobiDB-lite"/>
    </source>
</evidence>
<evidence type="ECO:0000313" key="8">
    <source>
        <dbReference type="Proteomes" id="UP000000759"/>
    </source>
</evidence>
<dbReference type="EMBL" id="CM000616">
    <property type="protein sequence ID" value="EEC46473.1"/>
    <property type="molecule type" value="Genomic_DNA"/>
</dbReference>
<feature type="compositionally biased region" description="Basic and acidic residues" evidence="5">
    <location>
        <begin position="1599"/>
        <end position="1616"/>
    </location>
</feature>
<evidence type="ECO:0000256" key="4">
    <source>
        <dbReference type="SAM" id="Coils"/>
    </source>
</evidence>
<keyword evidence="1" id="KW-0479">Metal-binding</keyword>
<dbReference type="Proteomes" id="UP000000759">
    <property type="component" value="Chromosome 14"/>
</dbReference>
<keyword evidence="3" id="KW-0862">Zinc</keyword>
<dbReference type="eggNOG" id="ENOG502SNRU">
    <property type="taxonomic scope" value="Eukaryota"/>
</dbReference>
<reference evidence="8" key="2">
    <citation type="submission" date="2008-08" db="EMBL/GenBank/DDBJ databases">
        <authorList>
            <consortium name="Diatom Consortium"/>
            <person name="Grigoriev I."/>
            <person name="Grimwood J."/>
            <person name="Kuo A."/>
            <person name="Otillar R.P."/>
            <person name="Salamov A."/>
            <person name="Detter J.C."/>
            <person name="Lindquist E."/>
            <person name="Shapiro H."/>
            <person name="Lucas S."/>
            <person name="Glavina del Rio T."/>
            <person name="Pitluck S."/>
            <person name="Rokhsar D."/>
            <person name="Bowler C."/>
        </authorList>
    </citation>
    <scope>GENOME REANNOTATION</scope>
    <source>
        <strain evidence="8">CCAP 1055/1</strain>
    </source>
</reference>
<dbReference type="GO" id="GO:0008270">
    <property type="term" value="F:zinc ion binding"/>
    <property type="evidence" value="ECO:0007669"/>
    <property type="project" value="UniProtKB-KW"/>
</dbReference>
<protein>
    <recommendedName>
        <fullName evidence="6">RanBP2-type domain-containing protein</fullName>
    </recommendedName>
</protein>
<dbReference type="GeneID" id="7202884"/>
<feature type="compositionally biased region" description="Basic and acidic residues" evidence="5">
    <location>
        <begin position="1512"/>
        <end position="1534"/>
    </location>
</feature>
<keyword evidence="4" id="KW-0175">Coiled coil</keyword>
<evidence type="ECO:0000256" key="2">
    <source>
        <dbReference type="ARBA" id="ARBA00022771"/>
    </source>
</evidence>
<feature type="region of interest" description="Disordered" evidence="5">
    <location>
        <begin position="1459"/>
        <end position="1489"/>
    </location>
</feature>
<feature type="region of interest" description="Disordered" evidence="5">
    <location>
        <begin position="1505"/>
        <end position="1534"/>
    </location>
</feature>
<dbReference type="PaxDb" id="2850-Phatr47697"/>
<dbReference type="PROSITE" id="PS01358">
    <property type="entry name" value="ZF_RANBP2_1"/>
    <property type="match status" value="1"/>
</dbReference>
<dbReference type="InterPro" id="IPR026728">
    <property type="entry name" value="BLTP3A/B"/>
</dbReference>
<dbReference type="OrthoDB" id="43807at2759"/>
<evidence type="ECO:0000256" key="3">
    <source>
        <dbReference type="ARBA" id="ARBA00022833"/>
    </source>
</evidence>
<keyword evidence="8" id="KW-1185">Reference proteome</keyword>
<sequence length="2321" mass="258108">MEQFVLGIFQEQLAKFIVGFRKEQVTANLLNGKGEIHDVELNCAFLNDELTKITPFIELESVHVSKFSFHVSSWTNIRKAPIIVDVEHIKAVAVEPLRYKDRSRQQQIRQITRYELIELIRKGLLKPKGTPYNIFDRIVDNLTVEVSTCSLRYQTLGPWTPPEIHVTLAGIRLVSVDEYGLEAPPEEVWRHNHNRRAGTFMIYKKLEMEYQVAIQPVSSVDAIRLVSGRQNKMEIQVAMERRIQDGAWLAVQLDTTIPRADVNIPATVVPILAHAVAGATYCFSKDRAFHDPLKSTTEMAGNCVSTERFEVSREVAAGEAADEAASELGSLFDRSLMVDEEVSSEEDDENEFGARINSSDLSSRKIETKPAPIRASTIDPSTEGRPVILFPNGIVIHDRISLSVSIHDATLRGTYATLLDGYVQLTAKGCIVEAIWPKITFEKGGYVQASISFLSIVEKSGSRIRTVLEGGEQYGEIDHSERAGKPPVEFAREETFPLYEERSVRPDPLGLRESLPAQAFGLKTTVDFVQSASRNENGIEKMLVRPTGMLKLEDFVQPTKPLFLDENAFISSDLFNATIRIMCVNFRIPAAINSDVRSCDVIAKVDEVMIIISSALPRTMLSGNIGTYVDGEHSKTNERIVFPNDPSDFAYDLESSGDPSNRQRGEQTSRPISTFRLQLTVRGFSVRLLPVVPFCSALESQELLNDLEFSMITCLEGKPTSPDTSNLTEVVLFISVQVYRCEINFDFDLAISAVSTLSFHFANASRISDILFRSQPISDGVELSETIKIRNSLKGRRILVEKQILHCRETDGLRIACYIKVDEYTLCLWRQNVPCSPLRRNVSTEEKDKSRQVDYIALVLVMKIEMEALEIGLETTFHRLSRHLVLKACLGSMSLWACDANLLLSATRDQRNDYAEGDSNAKVDRVGIVQKSSCILERDKIVQLLKIGCLGQGGTKSAEIGDSSLAMRIEEKFGGSRAWSFALDLPNGGTVTLDAESIKILCVFVFQGLFTPIWTTPARRSHPEPKENYTLSIDELLRNALRFILNSKSMDGMSEGENLAALAIDSHDDVSSSVRVSKFLKYLLPSDVEVFVARGLFQNVQLRFWAEPDTQKESMQQILVLNHADLLFSYFRTMEATNSGILAMRAQRALSWAKILDVKNPGLRYAANITQSLQSVSSTGELTVTILPESLVSFRFDNSEARFSVPKELHVDNTSRFLEAIVHVINFGRRCLFSYQDLRVSLSSMRSTQSPPSYFKVPPCLPLLVSCKSVTKSLKKIQLLLQRAKRRHMIIKHNIEDQWISTNSHIQKLQLSLFQRERERLGALALVSSQASGWLRLGCARRSGMRGSLSTMVWPYWCILRKSLLHVFEAPGMTLPVEIIPLEGVDLQKLGGGKRKRDLKRAMAIVETTGLVRVIITGTDREYYVWAREIQKCAFMKAGQNDSKFDFAERYDSSRRGEASSASFAEESYHQNGTPTEKSQDAVAGMGSKASRPFVKGLSRVAKATRQAVADRSGRPKAIDNETTIPDEKGVHENDSVGAVDFSYISSAVASDLDDSRHDRSQLHGRFAGVRQATKSRLAGAGQVTKSKFGSALQAARQKGREVADKRRGKPEKEPAMDNEIEQSRKSGMNIKGIERPEISLDSILPGNYWFCALCKHENSKSSKVCEICNATDSHTNCQDEISRENTFDNKVIPPSRVTDDGSSDVKEKLGENDVVAENESYDPQEGTAMELDQLSSRAGGVRHRLGAAVRSVRRHVRDNDEGSAASRFAIRRRNGSSIDSGLVPGAPQIINLRNVTTEGPLSTAAYVFGDPRLEVEGLPLKRLQGNWFVKVSSVLTGNNEITGSDQKPLPAVNNSKLHNTSLDTAIPTVNEDDGSIASYARSETQLKSESDATKATDRDETGRSRISLDMADSSSTARVASTDRMLSRLFKIEVHHVLPAKIQHEAVSAHTHTIADILTCHALMSEAVAKLPSLSPLDFTVNIGGRDEAHNMSESAAQSLGLTTLDAVRITGNMLGGLFQQLKHSDSVQVSEYCAEVIAEFFNSMLYCALPIDALAILSDFLQIESESIETLDPNLSPALLNQDSSKNRPSGSAGCGDADDSLFPLLSKIESELLCVEHDMHVTKQFLALASQRNEPVHASDPPPAFHTFHEAMHVSLLKVMAERDEAHAKLVAADVMHVHELEQQRKQVQQLTARLEALSKPHTATNAEESGKMQRMQKQMQQNSDMELISLCQQLTGEISARTAASLEVLRLKESRKIERDIEEAEKRALLDELQSLKTELAREKALAKEAQCESQVWKQSYEHVARMREATILDEST</sequence>
<feature type="region of interest" description="Disordered" evidence="5">
    <location>
        <begin position="1590"/>
        <end position="1617"/>
    </location>
</feature>
<feature type="region of interest" description="Disordered" evidence="5">
    <location>
        <begin position="1883"/>
        <end position="1905"/>
    </location>
</feature>
<feature type="domain" description="RanBP2-type" evidence="6">
    <location>
        <begin position="1650"/>
        <end position="1669"/>
    </location>
</feature>
<dbReference type="InterPro" id="IPR001876">
    <property type="entry name" value="Znf_RanBP2"/>
</dbReference>
<evidence type="ECO:0000259" key="6">
    <source>
        <dbReference type="PROSITE" id="PS01358"/>
    </source>
</evidence>
<accession>B7G4K7</accession>
<dbReference type="HOGENOM" id="CLU_230452_0_0_1"/>
<dbReference type="PANTHER" id="PTHR22774">
    <property type="entry name" value="CHOREIN N-TERMINAL DOMAIN-CONTAINING PROTEIN"/>
    <property type="match status" value="1"/>
</dbReference>
<organism evidence="7 8">
    <name type="scientific">Phaeodactylum tricornutum (strain CCAP 1055/1)</name>
    <dbReference type="NCBI Taxonomy" id="556484"/>
    <lineage>
        <taxon>Eukaryota</taxon>
        <taxon>Sar</taxon>
        <taxon>Stramenopiles</taxon>
        <taxon>Ochrophyta</taxon>
        <taxon>Bacillariophyta</taxon>
        <taxon>Bacillariophyceae</taxon>
        <taxon>Bacillariophycidae</taxon>
        <taxon>Naviculales</taxon>
        <taxon>Phaeodactylaceae</taxon>
        <taxon>Phaeodactylum</taxon>
    </lineage>
</organism>
<dbReference type="RefSeq" id="XP_002181933.1">
    <property type="nucleotide sequence ID" value="XM_002181897.1"/>
</dbReference>